<keyword evidence="2" id="KW-0479">Metal-binding</keyword>
<keyword evidence="4" id="KW-0106">Calcium</keyword>
<evidence type="ECO:0000259" key="6">
    <source>
        <dbReference type="Pfam" id="PF00884"/>
    </source>
</evidence>
<dbReference type="PANTHER" id="PTHR42693">
    <property type="entry name" value="ARYLSULFATASE FAMILY MEMBER"/>
    <property type="match status" value="1"/>
</dbReference>
<protein>
    <submittedName>
        <fullName evidence="7">Sulfatase-like hydrolase/transferase</fullName>
    </submittedName>
</protein>
<dbReference type="InterPro" id="IPR024607">
    <property type="entry name" value="Sulfatase_CS"/>
</dbReference>
<dbReference type="InterPro" id="IPR017850">
    <property type="entry name" value="Alkaline_phosphatase_core_sf"/>
</dbReference>
<dbReference type="Gene3D" id="3.40.720.10">
    <property type="entry name" value="Alkaline Phosphatase, subunit A"/>
    <property type="match status" value="1"/>
</dbReference>
<dbReference type="InterPro" id="IPR000917">
    <property type="entry name" value="Sulfatase_N"/>
</dbReference>
<feature type="region of interest" description="Disordered" evidence="5">
    <location>
        <begin position="187"/>
        <end position="208"/>
    </location>
</feature>
<dbReference type="InterPro" id="IPR050738">
    <property type="entry name" value="Sulfatase"/>
</dbReference>
<keyword evidence="3" id="KW-0378">Hydrolase</keyword>
<proteinExistence type="inferred from homology"/>
<dbReference type="Proteomes" id="UP001225316">
    <property type="component" value="Unassembled WGS sequence"/>
</dbReference>
<evidence type="ECO:0000256" key="2">
    <source>
        <dbReference type="ARBA" id="ARBA00022723"/>
    </source>
</evidence>
<dbReference type="EMBL" id="JARXHW010000015">
    <property type="protein sequence ID" value="MDQ8207519.1"/>
    <property type="molecule type" value="Genomic_DNA"/>
</dbReference>
<keyword evidence="8" id="KW-1185">Reference proteome</keyword>
<evidence type="ECO:0000256" key="5">
    <source>
        <dbReference type="SAM" id="MobiDB-lite"/>
    </source>
</evidence>
<name>A0ABU1AW79_9BACT</name>
<evidence type="ECO:0000256" key="3">
    <source>
        <dbReference type="ARBA" id="ARBA00022801"/>
    </source>
</evidence>
<comment type="caution">
    <text evidence="7">The sequence shown here is derived from an EMBL/GenBank/DDBJ whole genome shotgun (WGS) entry which is preliminary data.</text>
</comment>
<comment type="similarity">
    <text evidence="1">Belongs to the sulfatase family.</text>
</comment>
<accession>A0ABU1AW79</accession>
<dbReference type="PROSITE" id="PS00149">
    <property type="entry name" value="SULFATASE_2"/>
    <property type="match status" value="1"/>
</dbReference>
<evidence type="ECO:0000256" key="4">
    <source>
        <dbReference type="ARBA" id="ARBA00022837"/>
    </source>
</evidence>
<evidence type="ECO:0000313" key="7">
    <source>
        <dbReference type="EMBL" id="MDQ8207519.1"/>
    </source>
</evidence>
<organism evidence="7 8">
    <name type="scientific">Thalassobacterium maritimum</name>
    <dbReference type="NCBI Taxonomy" id="3041265"/>
    <lineage>
        <taxon>Bacteria</taxon>
        <taxon>Pseudomonadati</taxon>
        <taxon>Verrucomicrobiota</taxon>
        <taxon>Opitutia</taxon>
        <taxon>Puniceicoccales</taxon>
        <taxon>Coraliomargaritaceae</taxon>
        <taxon>Thalassobacterium</taxon>
    </lineage>
</organism>
<dbReference type="PANTHER" id="PTHR42693:SF53">
    <property type="entry name" value="ENDO-4-O-SULFATASE"/>
    <property type="match status" value="1"/>
</dbReference>
<feature type="domain" description="Sulfatase N-terminal" evidence="6">
    <location>
        <begin position="2"/>
        <end position="315"/>
    </location>
</feature>
<dbReference type="Pfam" id="PF00884">
    <property type="entry name" value="Sulfatase"/>
    <property type="match status" value="1"/>
</dbReference>
<reference evidence="7 8" key="1">
    <citation type="submission" date="2023-04" db="EMBL/GenBank/DDBJ databases">
        <title>A novel bacteria isolated from coastal sediment.</title>
        <authorList>
            <person name="Liu X.-J."/>
            <person name="Du Z.-J."/>
        </authorList>
    </citation>
    <scope>NUCLEOTIDE SEQUENCE [LARGE SCALE GENOMIC DNA]</scope>
    <source>
        <strain evidence="7 8">SDUM461003</strain>
    </source>
</reference>
<sequence length="448" mass="49685">MNIIVFFTDQQRWDTLGVHGSTLGLTPNLDRFARQGTFFREAVTPQPVCGPARSCLQTGQYATTTGVWRNGFGLSEESPKLAECFNAAGYRTGYIGKWHLSEGTGPGPVPAANRGGYQDWLGANCVELTSGPYSARLWDEDEQEQPLNGYRSDAMVDAAIRYIDQRSQEPEQPFMLWLSLLEPHHQNTDDSYPAPHGHERDHLAAPLPPDLQSLGGSAAKDWAGYCAMIQRIDQGLGRLNDALESTGLSEDTMIVFISDHGCHFKTRNSEYKRSPHDVSLRVPMVFWGQQWNGGGEHACAASLVDLAPTLLEAAGLEVPPTMQGQSLLPVRQGLAAARPRASYSQFGDIGMAPGRCLRTSRWKYAVTAADEYRSQATAPVYHETHLYDLQTDPYELVNLVELESHRSVCEDFREMLLERMQCVGEPSAEILSPSNLRPARQRTIDYPA</sequence>
<dbReference type="SUPFAM" id="SSF53649">
    <property type="entry name" value="Alkaline phosphatase-like"/>
    <property type="match status" value="1"/>
</dbReference>
<dbReference type="RefSeq" id="WP_308949676.1">
    <property type="nucleotide sequence ID" value="NZ_JARXHW010000015.1"/>
</dbReference>
<gene>
    <name evidence="7" type="ORF">QEH52_08365</name>
</gene>
<evidence type="ECO:0000256" key="1">
    <source>
        <dbReference type="ARBA" id="ARBA00008779"/>
    </source>
</evidence>
<evidence type="ECO:0000313" key="8">
    <source>
        <dbReference type="Proteomes" id="UP001225316"/>
    </source>
</evidence>